<feature type="transmembrane region" description="Helical" evidence="1">
    <location>
        <begin position="67"/>
        <end position="86"/>
    </location>
</feature>
<evidence type="ECO:0000313" key="3">
    <source>
        <dbReference type="EMBL" id="SDC47033.1"/>
    </source>
</evidence>
<feature type="transmembrane region" description="Helical" evidence="1">
    <location>
        <begin position="143"/>
        <end position="161"/>
    </location>
</feature>
<evidence type="ECO:0000313" key="4">
    <source>
        <dbReference type="Proteomes" id="UP000199322"/>
    </source>
</evidence>
<gene>
    <name evidence="3" type="ORF">SAMN04488588_1153</name>
</gene>
<feature type="transmembrane region" description="Helical" evidence="1">
    <location>
        <begin position="36"/>
        <end position="55"/>
    </location>
</feature>
<keyword evidence="1" id="KW-0472">Membrane</keyword>
<keyword evidence="1" id="KW-1133">Transmembrane helix</keyword>
<accession>A0A1G6LUU8</accession>
<keyword evidence="4" id="KW-1185">Reference proteome</keyword>
<feature type="transmembrane region" description="Helical" evidence="1">
    <location>
        <begin position="119"/>
        <end position="137"/>
    </location>
</feature>
<dbReference type="InterPro" id="IPR054331">
    <property type="entry name" value="LiaF_TM"/>
</dbReference>
<keyword evidence="1" id="KW-0812">Transmembrane</keyword>
<feature type="transmembrane region" description="Helical" evidence="1">
    <location>
        <begin position="93"/>
        <end position="112"/>
    </location>
</feature>
<sequence length="165" mass="18949">MEVVKIKNLNKMIYGLLFLAIGVLLIFGVFDDKNIWEYIWPLFILIPGLSMEIDFFEKKNSNDAGELVPAGILIILGTFFYFNIFTDFRYMDILWPIFILAPAFGLFQLYFFGKRERGLFVPIGILSVIGLIFLLTNLTTTEVGGALIGFIFILMGLLILFKRRK</sequence>
<feature type="transmembrane region" description="Helical" evidence="1">
    <location>
        <begin position="12"/>
        <end position="30"/>
    </location>
</feature>
<evidence type="ECO:0000259" key="2">
    <source>
        <dbReference type="Pfam" id="PF22570"/>
    </source>
</evidence>
<protein>
    <recommendedName>
        <fullName evidence="2">LiaF transmembrane domain-containing protein</fullName>
    </recommendedName>
</protein>
<dbReference type="Pfam" id="PF22570">
    <property type="entry name" value="LiaF-TM"/>
    <property type="match status" value="1"/>
</dbReference>
<dbReference type="EMBL" id="FMYV01000004">
    <property type="protein sequence ID" value="SDC47033.1"/>
    <property type="molecule type" value="Genomic_DNA"/>
</dbReference>
<organism evidence="3 4">
    <name type="scientific">Geotoga petraea</name>
    <dbReference type="NCBI Taxonomy" id="28234"/>
    <lineage>
        <taxon>Bacteria</taxon>
        <taxon>Thermotogati</taxon>
        <taxon>Thermotogota</taxon>
        <taxon>Thermotogae</taxon>
        <taxon>Petrotogales</taxon>
        <taxon>Petrotogaceae</taxon>
        <taxon>Geotoga</taxon>
    </lineage>
</organism>
<dbReference type="RefSeq" id="WP_143012946.1">
    <property type="nucleotide sequence ID" value="NZ_LTDH01000004.1"/>
</dbReference>
<proteinExistence type="predicted"/>
<name>A0A1G6LUU8_9BACT</name>
<feature type="domain" description="LiaF transmembrane" evidence="2">
    <location>
        <begin position="14"/>
        <end position="103"/>
    </location>
</feature>
<dbReference type="AlphaFoldDB" id="A0A1G6LUU8"/>
<reference evidence="3 4" key="1">
    <citation type="submission" date="2016-10" db="EMBL/GenBank/DDBJ databases">
        <authorList>
            <person name="de Groot N.N."/>
        </authorList>
    </citation>
    <scope>NUCLEOTIDE SEQUENCE [LARGE SCALE GENOMIC DNA]</scope>
    <source>
        <strain evidence="3 4">WG14</strain>
    </source>
</reference>
<evidence type="ECO:0000256" key="1">
    <source>
        <dbReference type="SAM" id="Phobius"/>
    </source>
</evidence>
<dbReference type="Proteomes" id="UP000199322">
    <property type="component" value="Unassembled WGS sequence"/>
</dbReference>